<dbReference type="InterPro" id="IPR037027">
    <property type="entry name" value="YqgF/RNaseH-like_dom_sf"/>
</dbReference>
<dbReference type="HAMAP" id="MF_00651">
    <property type="entry name" value="Nuclease_YqgF"/>
    <property type="match status" value="1"/>
</dbReference>
<keyword evidence="3" id="KW-0540">Nuclease</keyword>
<organism evidence="6">
    <name type="scientific">human gut metagenome</name>
    <dbReference type="NCBI Taxonomy" id="408170"/>
    <lineage>
        <taxon>unclassified sequences</taxon>
        <taxon>metagenomes</taxon>
        <taxon>organismal metagenomes</taxon>
    </lineage>
</organism>
<sequence>MKWIAVDYGERRTGLAVCDASELIVTPVTPQIEEKSLNKVAEAAAAARLAQGAEGVVCGLPRNMDGTEGSRCVKSRRFAARLATACGVPVVLWDERRTTVTAAGILSANSTFGADRKARLDSVSAAVILESFLAWRKAHPGEEPPEVAAPTAPEQA</sequence>
<evidence type="ECO:0000256" key="3">
    <source>
        <dbReference type="ARBA" id="ARBA00022722"/>
    </source>
</evidence>
<dbReference type="PANTHER" id="PTHR33317">
    <property type="entry name" value="POLYNUCLEOTIDYL TRANSFERASE, RIBONUCLEASE H-LIKE SUPERFAMILY PROTEIN"/>
    <property type="match status" value="1"/>
</dbReference>
<dbReference type="PANTHER" id="PTHR33317:SF4">
    <property type="entry name" value="POLYNUCLEOTIDYL TRANSFERASE, RIBONUCLEASE H-LIKE SUPERFAMILY PROTEIN"/>
    <property type="match status" value="1"/>
</dbReference>
<dbReference type="AlphaFoldDB" id="K1TK93"/>
<evidence type="ECO:0000256" key="4">
    <source>
        <dbReference type="ARBA" id="ARBA00022801"/>
    </source>
</evidence>
<dbReference type="NCBIfam" id="TIGR00250">
    <property type="entry name" value="RNAse_H_YqgF"/>
    <property type="match status" value="1"/>
</dbReference>
<dbReference type="GO" id="GO:0016787">
    <property type="term" value="F:hydrolase activity"/>
    <property type="evidence" value="ECO:0007669"/>
    <property type="project" value="UniProtKB-KW"/>
</dbReference>
<dbReference type="Gene3D" id="3.30.420.140">
    <property type="entry name" value="YqgF/RNase H-like domain"/>
    <property type="match status" value="1"/>
</dbReference>
<gene>
    <name evidence="6" type="ORF">OBE_09401</name>
</gene>
<evidence type="ECO:0000256" key="2">
    <source>
        <dbReference type="ARBA" id="ARBA00022517"/>
    </source>
</evidence>
<dbReference type="EMBL" id="AJWZ01006489">
    <property type="protein sequence ID" value="EKC59626.1"/>
    <property type="molecule type" value="Genomic_DNA"/>
</dbReference>
<dbReference type="SUPFAM" id="SSF53098">
    <property type="entry name" value="Ribonuclease H-like"/>
    <property type="match status" value="1"/>
</dbReference>
<dbReference type="GO" id="GO:0005829">
    <property type="term" value="C:cytosol"/>
    <property type="evidence" value="ECO:0007669"/>
    <property type="project" value="TreeGrafter"/>
</dbReference>
<feature type="domain" description="YqgF/RNase H-like" evidence="5">
    <location>
        <begin position="1"/>
        <end position="102"/>
    </location>
</feature>
<reference evidence="6" key="1">
    <citation type="journal article" date="2013" name="Environ. Microbiol.">
        <title>Microbiota from the distal guts of lean and obese adolescents exhibit partial functional redundancy besides clear differences in community structure.</title>
        <authorList>
            <person name="Ferrer M."/>
            <person name="Ruiz A."/>
            <person name="Lanza F."/>
            <person name="Haange S.B."/>
            <person name="Oberbach A."/>
            <person name="Till H."/>
            <person name="Bargiela R."/>
            <person name="Campoy C."/>
            <person name="Segura M.T."/>
            <person name="Richter M."/>
            <person name="von Bergen M."/>
            <person name="Seifert J."/>
            <person name="Suarez A."/>
        </authorList>
    </citation>
    <scope>NUCLEOTIDE SEQUENCE</scope>
</reference>
<dbReference type="SMART" id="SM00732">
    <property type="entry name" value="YqgFc"/>
    <property type="match status" value="1"/>
</dbReference>
<protein>
    <submittedName>
        <fullName evidence="6">Holliday junction resolvase</fullName>
    </submittedName>
</protein>
<dbReference type="GO" id="GO:0004518">
    <property type="term" value="F:nuclease activity"/>
    <property type="evidence" value="ECO:0007669"/>
    <property type="project" value="UniProtKB-KW"/>
</dbReference>
<keyword evidence="1" id="KW-0963">Cytoplasm</keyword>
<dbReference type="InterPro" id="IPR006641">
    <property type="entry name" value="YqgF/RNaseH-like_dom"/>
</dbReference>
<comment type="caution">
    <text evidence="6">The sequence shown here is derived from an EMBL/GenBank/DDBJ whole genome shotgun (WGS) entry which is preliminary data.</text>
</comment>
<keyword evidence="2" id="KW-0690">Ribosome biogenesis</keyword>
<dbReference type="InterPro" id="IPR005227">
    <property type="entry name" value="YqgF"/>
</dbReference>
<keyword evidence="4" id="KW-0378">Hydrolase</keyword>
<evidence type="ECO:0000313" key="6">
    <source>
        <dbReference type="EMBL" id="EKC59626.1"/>
    </source>
</evidence>
<evidence type="ECO:0000256" key="1">
    <source>
        <dbReference type="ARBA" id="ARBA00022490"/>
    </source>
</evidence>
<dbReference type="CDD" id="cd16964">
    <property type="entry name" value="YqgF"/>
    <property type="match status" value="1"/>
</dbReference>
<proteinExistence type="inferred from homology"/>
<evidence type="ECO:0000259" key="5">
    <source>
        <dbReference type="SMART" id="SM00732"/>
    </source>
</evidence>
<dbReference type="Pfam" id="PF03652">
    <property type="entry name" value="RuvX"/>
    <property type="match status" value="1"/>
</dbReference>
<name>K1TK93_9ZZZZ</name>
<accession>K1TK93</accession>
<dbReference type="InterPro" id="IPR012337">
    <property type="entry name" value="RNaseH-like_sf"/>
</dbReference>
<dbReference type="GO" id="GO:0000967">
    <property type="term" value="P:rRNA 5'-end processing"/>
    <property type="evidence" value="ECO:0007669"/>
    <property type="project" value="TreeGrafter"/>
</dbReference>